<reference evidence="2 3" key="1">
    <citation type="submission" date="2019-10" db="EMBL/GenBank/DDBJ databases">
        <title>The Genome Sequence of Clostridium tarantellae Isolated from Fish Brain.</title>
        <authorList>
            <person name="Bano L."/>
            <person name="Kiel M."/>
            <person name="Sales G."/>
            <person name="Doxey A.C."/>
            <person name="Mansfield M.J."/>
            <person name="Schiavone M."/>
            <person name="Rossetto O."/>
            <person name="Pirazzini M."/>
            <person name="Dobrindt U."/>
            <person name="Montecucco C."/>
        </authorList>
    </citation>
    <scope>NUCLEOTIDE SEQUENCE [LARGE SCALE GENOMIC DNA]</scope>
    <source>
        <strain evidence="2 3">DSM 3997</strain>
    </source>
</reference>
<dbReference type="SUPFAM" id="SSF46565">
    <property type="entry name" value="Chaperone J-domain"/>
    <property type="match status" value="1"/>
</dbReference>
<keyword evidence="3" id="KW-1185">Reference proteome</keyword>
<dbReference type="RefSeq" id="WP_152892258.1">
    <property type="nucleotide sequence ID" value="NZ_WHJC01000489.1"/>
</dbReference>
<dbReference type="EMBL" id="WHJC01000489">
    <property type="protein sequence ID" value="MPQ45188.1"/>
    <property type="molecule type" value="Genomic_DNA"/>
</dbReference>
<proteinExistence type="predicted"/>
<dbReference type="Gene3D" id="1.10.287.110">
    <property type="entry name" value="DnaJ domain"/>
    <property type="match status" value="1"/>
</dbReference>
<dbReference type="OrthoDB" id="1937807at2"/>
<dbReference type="Proteomes" id="UP000430345">
    <property type="component" value="Unassembled WGS sequence"/>
</dbReference>
<evidence type="ECO:0008006" key="4">
    <source>
        <dbReference type="Google" id="ProtNLM"/>
    </source>
</evidence>
<dbReference type="InterPro" id="IPR036869">
    <property type="entry name" value="J_dom_sf"/>
</dbReference>
<dbReference type="AlphaFoldDB" id="A0A6I1MRU7"/>
<protein>
    <recommendedName>
        <fullName evidence="4">DnaJ domain-containing protein</fullName>
    </recommendedName>
</protein>
<evidence type="ECO:0000313" key="2">
    <source>
        <dbReference type="EMBL" id="MPQ45188.1"/>
    </source>
</evidence>
<evidence type="ECO:0000313" key="3">
    <source>
        <dbReference type="Proteomes" id="UP000430345"/>
    </source>
</evidence>
<keyword evidence="1" id="KW-0235">DNA replication</keyword>
<name>A0A6I1MRU7_9CLOT</name>
<gene>
    <name evidence="2" type="ORF">GBZ86_15840</name>
</gene>
<accession>A0A6I1MRU7</accession>
<organism evidence="2 3">
    <name type="scientific">Clostridium tarantellae</name>
    <dbReference type="NCBI Taxonomy" id="39493"/>
    <lineage>
        <taxon>Bacteria</taxon>
        <taxon>Bacillati</taxon>
        <taxon>Bacillota</taxon>
        <taxon>Clostridia</taxon>
        <taxon>Eubacteriales</taxon>
        <taxon>Clostridiaceae</taxon>
        <taxon>Clostridium</taxon>
    </lineage>
</organism>
<dbReference type="GO" id="GO:0006260">
    <property type="term" value="P:DNA replication"/>
    <property type="evidence" value="ECO:0007669"/>
    <property type="project" value="UniProtKB-KW"/>
</dbReference>
<sequence>MDWLNVESIEDLKAFGNLQKTRVLIRKDLETLFKNKKSKDKNIVEMIKLNSGSWQGLFDKIIALRSVIEDLQNNLVNNNIVKEGYFNNLACEYIFYILELDGKQRADKLKITMKCYSNKKIAKKWRDSIAKVIHPDKCPNKGATEAIVKLNQLYEEMVGNE</sequence>
<evidence type="ECO:0000256" key="1">
    <source>
        <dbReference type="ARBA" id="ARBA00022705"/>
    </source>
</evidence>
<comment type="caution">
    <text evidence="2">The sequence shown here is derived from an EMBL/GenBank/DDBJ whole genome shotgun (WGS) entry which is preliminary data.</text>
</comment>